<keyword evidence="4" id="KW-1185">Reference proteome</keyword>
<evidence type="ECO:0000313" key="3">
    <source>
        <dbReference type="EMBL" id="TVU29926.1"/>
    </source>
</evidence>
<dbReference type="SUPFAM" id="SSF81383">
    <property type="entry name" value="F-box domain"/>
    <property type="match status" value="1"/>
</dbReference>
<comment type="caution">
    <text evidence="3">The sequence shown here is derived from an EMBL/GenBank/DDBJ whole genome shotgun (WGS) entry which is preliminary data.</text>
</comment>
<dbReference type="OrthoDB" id="695600at2759"/>
<name>A0A5J9V1Y0_9POAL</name>
<dbReference type="Proteomes" id="UP000324897">
    <property type="component" value="Chromosome 1"/>
</dbReference>
<reference evidence="3 4" key="1">
    <citation type="journal article" date="2019" name="Sci. Rep.">
        <title>A high-quality genome of Eragrostis curvula grass provides insights into Poaceae evolution and supports new strategies to enhance forage quality.</title>
        <authorList>
            <person name="Carballo J."/>
            <person name="Santos B.A.C.M."/>
            <person name="Zappacosta D."/>
            <person name="Garbus I."/>
            <person name="Selva J.P."/>
            <person name="Gallo C.A."/>
            <person name="Diaz A."/>
            <person name="Albertini E."/>
            <person name="Caccamo M."/>
            <person name="Echenique V."/>
        </authorList>
    </citation>
    <scope>NUCLEOTIDE SEQUENCE [LARGE SCALE GENOMIC DNA]</scope>
    <source>
        <strain evidence="4">cv. Victoria</strain>
        <tissue evidence="3">Leaf</tissue>
    </source>
</reference>
<accession>A0A5J9V1Y0</accession>
<dbReference type="Pfam" id="PF00646">
    <property type="entry name" value="F-box"/>
    <property type="match status" value="1"/>
</dbReference>
<evidence type="ECO:0000259" key="2">
    <source>
        <dbReference type="SMART" id="SM00256"/>
    </source>
</evidence>
<dbReference type="PANTHER" id="PTHR31111:SF136">
    <property type="entry name" value="F-BOX ASSOCIATED DOMAIN-CONTAINING PROTEIN"/>
    <property type="match status" value="1"/>
</dbReference>
<dbReference type="EMBL" id="RWGY01000011">
    <property type="protein sequence ID" value="TVU29926.1"/>
    <property type="molecule type" value="Genomic_DNA"/>
</dbReference>
<gene>
    <name evidence="3" type="ORF">EJB05_21522</name>
</gene>
<dbReference type="Gene3D" id="1.20.1280.50">
    <property type="match status" value="1"/>
</dbReference>
<evidence type="ECO:0000313" key="4">
    <source>
        <dbReference type="Proteomes" id="UP000324897"/>
    </source>
</evidence>
<sequence length="463" mass="51195">MGKSGALGQLLSCFFPRRRRRDDAAEGTTEENHVPGNPDGGSVSLPDDIIFFDVLSRLPVKSLCRFRCVSKAWRAVISDADLAFAAARRSRAAPLVVAVFGPPYPISMFRPSWAPRYRQGGFELRVIDTADGSVLRAVWDVESAKLSRAARLDLVYVDQGVHGGRVIHPATGRVVAVVSIQNQGYPVADPDGAPYLTMSPRLCHSSFGRAAPSGTYKVVHLRDASTEERGETQVCMVSVIGEEPVPVVVRRQRREPPFLTCCCSYCTVTVDGLVYFLDRGAPAHGAHPGGVPPASWNRIAVFDLESEEWKTTIDGPPVGSPNREEKWEMALAELRKGTLCVVQIIGPRRYQGDRCANVWFLVDSVWVKEYEIQMPKTWIMFRAIEILGDGRILALNGFKEDGKDFWDARCNFWDARCILQLYDANTGTLTDLMEMTLDLRGLVTLYTGSFLSSSTLSNALYPG</sequence>
<feature type="domain" description="F-box" evidence="2">
    <location>
        <begin position="45"/>
        <end position="86"/>
    </location>
</feature>
<dbReference type="SMART" id="SM00256">
    <property type="entry name" value="FBOX"/>
    <property type="match status" value="1"/>
</dbReference>
<dbReference type="Gramene" id="TVU29926">
    <property type="protein sequence ID" value="TVU29926"/>
    <property type="gene ID" value="EJB05_21522"/>
</dbReference>
<feature type="non-terminal residue" evidence="3">
    <location>
        <position position="1"/>
    </location>
</feature>
<dbReference type="InterPro" id="IPR036047">
    <property type="entry name" value="F-box-like_dom_sf"/>
</dbReference>
<dbReference type="InterPro" id="IPR011043">
    <property type="entry name" value="Gal_Oxase/kelch_b-propeller"/>
</dbReference>
<proteinExistence type="predicted"/>
<dbReference type="InterPro" id="IPR001810">
    <property type="entry name" value="F-box_dom"/>
</dbReference>
<evidence type="ECO:0000256" key="1">
    <source>
        <dbReference type="SAM" id="MobiDB-lite"/>
    </source>
</evidence>
<dbReference type="CDD" id="cd22157">
    <property type="entry name" value="F-box_AtFBW1-like"/>
    <property type="match status" value="1"/>
</dbReference>
<dbReference type="AlphaFoldDB" id="A0A5J9V1Y0"/>
<organism evidence="3 4">
    <name type="scientific">Eragrostis curvula</name>
    <name type="common">weeping love grass</name>
    <dbReference type="NCBI Taxonomy" id="38414"/>
    <lineage>
        <taxon>Eukaryota</taxon>
        <taxon>Viridiplantae</taxon>
        <taxon>Streptophyta</taxon>
        <taxon>Embryophyta</taxon>
        <taxon>Tracheophyta</taxon>
        <taxon>Spermatophyta</taxon>
        <taxon>Magnoliopsida</taxon>
        <taxon>Liliopsida</taxon>
        <taxon>Poales</taxon>
        <taxon>Poaceae</taxon>
        <taxon>PACMAD clade</taxon>
        <taxon>Chloridoideae</taxon>
        <taxon>Eragrostideae</taxon>
        <taxon>Eragrostidinae</taxon>
        <taxon>Eragrostis</taxon>
    </lineage>
</organism>
<feature type="region of interest" description="Disordered" evidence="1">
    <location>
        <begin position="22"/>
        <end position="41"/>
    </location>
</feature>
<dbReference type="SUPFAM" id="SSF50965">
    <property type="entry name" value="Galactose oxidase, central domain"/>
    <property type="match status" value="1"/>
</dbReference>
<protein>
    <recommendedName>
        <fullName evidence="2">F-box domain-containing protein</fullName>
    </recommendedName>
</protein>
<dbReference type="PANTHER" id="PTHR31111">
    <property type="entry name" value="BNAA05G37150D PROTEIN-RELATED"/>
    <property type="match status" value="1"/>
</dbReference>